<evidence type="ECO:0000313" key="2">
    <source>
        <dbReference type="Ensembl" id="ENSHCOP00000026273.1"/>
    </source>
</evidence>
<evidence type="ECO:0000313" key="3">
    <source>
        <dbReference type="Proteomes" id="UP000264820"/>
    </source>
</evidence>
<reference evidence="2" key="1">
    <citation type="submission" date="2025-08" db="UniProtKB">
        <authorList>
            <consortium name="Ensembl"/>
        </authorList>
    </citation>
    <scope>IDENTIFICATION</scope>
</reference>
<feature type="domain" description="Transposase Tc1-like" evidence="1">
    <location>
        <begin position="42"/>
        <end position="112"/>
    </location>
</feature>
<dbReference type="AlphaFoldDB" id="A0A3Q2ZIR4"/>
<reference evidence="2" key="2">
    <citation type="submission" date="2025-09" db="UniProtKB">
        <authorList>
            <consortium name="Ensembl"/>
        </authorList>
    </citation>
    <scope>IDENTIFICATION</scope>
</reference>
<dbReference type="InterPro" id="IPR002492">
    <property type="entry name" value="Transposase_Tc1-like"/>
</dbReference>
<dbReference type="Pfam" id="PF01498">
    <property type="entry name" value="HTH_Tnp_Tc3_2"/>
    <property type="match status" value="1"/>
</dbReference>
<dbReference type="Proteomes" id="UP000264820">
    <property type="component" value="Unplaced"/>
</dbReference>
<dbReference type="GeneTree" id="ENSGT00940000177118"/>
<protein>
    <recommendedName>
        <fullName evidence="1">Transposase Tc1-like domain-containing protein</fullName>
    </recommendedName>
</protein>
<organism evidence="2 3">
    <name type="scientific">Hippocampus comes</name>
    <name type="common">Tiger tail seahorse</name>
    <dbReference type="NCBI Taxonomy" id="109280"/>
    <lineage>
        <taxon>Eukaryota</taxon>
        <taxon>Metazoa</taxon>
        <taxon>Chordata</taxon>
        <taxon>Craniata</taxon>
        <taxon>Vertebrata</taxon>
        <taxon>Euteleostomi</taxon>
        <taxon>Actinopterygii</taxon>
        <taxon>Neopterygii</taxon>
        <taxon>Teleostei</taxon>
        <taxon>Neoteleostei</taxon>
        <taxon>Acanthomorphata</taxon>
        <taxon>Syngnathiaria</taxon>
        <taxon>Syngnathiformes</taxon>
        <taxon>Syngnathoidei</taxon>
        <taxon>Syngnathidae</taxon>
        <taxon>Hippocampus</taxon>
    </lineage>
</organism>
<accession>A0A3Q2ZIR4</accession>
<keyword evidence="3" id="KW-1185">Reference proteome</keyword>
<dbReference type="GO" id="GO:0003677">
    <property type="term" value="F:DNA binding"/>
    <property type="evidence" value="ECO:0007669"/>
    <property type="project" value="InterPro"/>
</dbReference>
<sequence>AQESKAGLREEVLGALPVALETGRVTERCRSRRPLATAHADDRYIVKNALGNRMMNATQLQGRLREVRGTQVSRQTIENSLHQRGLSTRAPARVPDRNIGKMRQRLTWARESLRWTKDQWASVLRALCISLCCQQTSCWWWWCYSVGRCVQSEQTCPIYFVNITVTIPYYLNNIIN</sequence>
<dbReference type="STRING" id="109280.ENSHCOP00000026273"/>
<dbReference type="GO" id="GO:0015074">
    <property type="term" value="P:DNA integration"/>
    <property type="evidence" value="ECO:0007669"/>
    <property type="project" value="InterPro"/>
</dbReference>
<dbReference type="Ensembl" id="ENSHCOT00000021276.1">
    <property type="protein sequence ID" value="ENSHCOP00000026273.1"/>
    <property type="gene ID" value="ENSHCOG00000017062.1"/>
</dbReference>
<name>A0A3Q2ZIR4_HIPCM</name>
<evidence type="ECO:0000259" key="1">
    <source>
        <dbReference type="Pfam" id="PF01498"/>
    </source>
</evidence>
<proteinExistence type="predicted"/>
<dbReference type="GO" id="GO:0006313">
    <property type="term" value="P:DNA transposition"/>
    <property type="evidence" value="ECO:0007669"/>
    <property type="project" value="InterPro"/>
</dbReference>